<dbReference type="EMBL" id="FOSV01000035">
    <property type="protein sequence ID" value="SFL98724.1"/>
    <property type="molecule type" value="Genomic_DNA"/>
</dbReference>
<sequence>MYALRRSTGFPLDALIFVVSHFLPHRNRDAVHRILKAEGLNRLPPP</sequence>
<gene>
    <name evidence="1" type="ORF">SAMN04488125_1352</name>
</gene>
<accession>A0A1I4M678</accession>
<evidence type="ECO:0000313" key="2">
    <source>
        <dbReference type="Proteomes" id="UP000198804"/>
    </source>
</evidence>
<dbReference type="Proteomes" id="UP000198804">
    <property type="component" value="Unassembled WGS sequence"/>
</dbReference>
<proteinExistence type="predicted"/>
<evidence type="ECO:0000313" key="1">
    <source>
        <dbReference type="EMBL" id="SFL98724.1"/>
    </source>
</evidence>
<reference evidence="2" key="1">
    <citation type="submission" date="2016-10" db="EMBL/GenBank/DDBJ databases">
        <authorList>
            <person name="Varghese N."/>
            <person name="Submissions S."/>
        </authorList>
    </citation>
    <scope>NUCLEOTIDE SEQUENCE [LARGE SCALE GENOMIC DNA]</scope>
    <source>
        <strain evidence="2">CGMCC 1.6474</strain>
    </source>
</reference>
<protein>
    <submittedName>
        <fullName evidence="1">Uncharacterized protein</fullName>
    </submittedName>
</protein>
<dbReference type="AlphaFoldDB" id="A0A1I4M678"/>
<keyword evidence="2" id="KW-1185">Reference proteome</keyword>
<name>A0A1I4M678_9HYPH</name>
<organism evidence="1 2">
    <name type="scientific">Methylorubrum salsuginis</name>
    <dbReference type="NCBI Taxonomy" id="414703"/>
    <lineage>
        <taxon>Bacteria</taxon>
        <taxon>Pseudomonadati</taxon>
        <taxon>Pseudomonadota</taxon>
        <taxon>Alphaproteobacteria</taxon>
        <taxon>Hyphomicrobiales</taxon>
        <taxon>Methylobacteriaceae</taxon>
        <taxon>Methylorubrum</taxon>
    </lineage>
</organism>